<dbReference type="SUPFAM" id="SSF53474">
    <property type="entry name" value="alpha/beta-Hydrolases"/>
    <property type="match status" value="1"/>
</dbReference>
<dbReference type="RefSeq" id="WP_101472494.1">
    <property type="nucleotide sequence ID" value="NZ_PJND01000009.1"/>
</dbReference>
<reference evidence="1 3" key="1">
    <citation type="submission" date="2017-12" db="EMBL/GenBank/DDBJ databases">
        <title>Genomic Encyclopedia of Type Strains, Phase III (KMG-III): the genomes of soil and plant-associated and newly described type strains.</title>
        <authorList>
            <person name="Whitman W."/>
        </authorList>
    </citation>
    <scope>NUCLEOTIDE SEQUENCE [LARGE SCALE GENOMIC DNA]</scope>
    <source>
        <strain evidence="1 3">IP-10</strain>
    </source>
</reference>
<sequence length="337" mass="39015">MQTKQVFIIMLLFSKIYSYSQKIPEDFGYRHIAMKYQDDPVDIIVISKKGEEKLAKPVFFFCQGSLPQPVVKYDEKGLYGTLPFDENSFLETYHIVIVGKPFIPIISDVNKLGKDYMYLKDIEKEIPPKGYTERNYLDYYVFRNNFIVKQLAKERWVKNKKLVVAGHSEGSSIAAKMASINKKITHLIYSGGNPYGRIMNILAQSRSFDTDSIDEGKNTIEHWKKVVAHSNDTSLTNGDAYKTTYSFSLPQKDNLMGLKIPVLVSYGTKDWSGPFNDLFQIEAIREKKDNCIFKSYLNLEHNYFPVNEDGTVNYEVYNWDKIAVDWLNWLNNSDNEN</sequence>
<protein>
    <recommendedName>
        <fullName evidence="5">Alpha/beta hydrolase</fullName>
    </recommendedName>
</protein>
<gene>
    <name evidence="1" type="ORF">B0G92_2579</name>
    <name evidence="2" type="ORF">CLV50_2588</name>
</gene>
<name>A0A497UGX2_9FLAO</name>
<dbReference type="InterPro" id="IPR029058">
    <property type="entry name" value="AB_hydrolase_fold"/>
</dbReference>
<dbReference type="EMBL" id="PJND01000009">
    <property type="protein sequence ID" value="PKW20440.1"/>
    <property type="molecule type" value="Genomic_DNA"/>
</dbReference>
<dbReference type="Proteomes" id="UP000275027">
    <property type="component" value="Unassembled WGS sequence"/>
</dbReference>
<comment type="caution">
    <text evidence="2">The sequence shown here is derived from an EMBL/GenBank/DDBJ whole genome shotgun (WGS) entry which is preliminary data.</text>
</comment>
<evidence type="ECO:0000313" key="2">
    <source>
        <dbReference type="EMBL" id="RLJ23883.1"/>
    </source>
</evidence>
<evidence type="ECO:0000313" key="1">
    <source>
        <dbReference type="EMBL" id="PKW20440.1"/>
    </source>
</evidence>
<accession>A0A497UGX2</accession>
<dbReference type="EMBL" id="RCCB01000013">
    <property type="protein sequence ID" value="RLJ23883.1"/>
    <property type="molecule type" value="Genomic_DNA"/>
</dbReference>
<proteinExistence type="predicted"/>
<reference evidence="2 4" key="2">
    <citation type="submission" date="2018-10" db="EMBL/GenBank/DDBJ databases">
        <title>Genomic Encyclopedia of Archaeal and Bacterial Type Strains, Phase II (KMG-II): from individual species to whole genera.</title>
        <authorList>
            <person name="Goeker M."/>
        </authorList>
    </citation>
    <scope>NUCLEOTIDE SEQUENCE [LARGE SCALE GENOMIC DNA]</scope>
    <source>
        <strain evidence="2 4">DSM 21886</strain>
    </source>
</reference>
<evidence type="ECO:0008006" key="5">
    <source>
        <dbReference type="Google" id="ProtNLM"/>
    </source>
</evidence>
<dbReference type="Proteomes" id="UP000233767">
    <property type="component" value="Unassembled WGS sequence"/>
</dbReference>
<organism evidence="2 4">
    <name type="scientific">Flavobacterium lindanitolerans</name>
    <dbReference type="NCBI Taxonomy" id="428988"/>
    <lineage>
        <taxon>Bacteria</taxon>
        <taxon>Pseudomonadati</taxon>
        <taxon>Bacteroidota</taxon>
        <taxon>Flavobacteriia</taxon>
        <taxon>Flavobacteriales</taxon>
        <taxon>Flavobacteriaceae</taxon>
        <taxon>Flavobacterium</taxon>
    </lineage>
</organism>
<keyword evidence="3" id="KW-1185">Reference proteome</keyword>
<dbReference type="Gene3D" id="3.40.50.1820">
    <property type="entry name" value="alpha/beta hydrolase"/>
    <property type="match status" value="1"/>
</dbReference>
<evidence type="ECO:0000313" key="3">
    <source>
        <dbReference type="Proteomes" id="UP000233767"/>
    </source>
</evidence>
<evidence type="ECO:0000313" key="4">
    <source>
        <dbReference type="Proteomes" id="UP000275027"/>
    </source>
</evidence>
<dbReference type="AlphaFoldDB" id="A0A497UGX2"/>